<dbReference type="Proteomes" id="UP000545507">
    <property type="component" value="Unassembled WGS sequence"/>
</dbReference>
<dbReference type="PANTHER" id="PTHR48228">
    <property type="entry name" value="SUCCINYL-COA--D-CITRAMALATE COA-TRANSFERASE"/>
    <property type="match status" value="1"/>
</dbReference>
<dbReference type="RefSeq" id="WP_008905435.1">
    <property type="nucleotide sequence ID" value="NZ_VYGV01000006.1"/>
</dbReference>
<evidence type="ECO:0000313" key="2">
    <source>
        <dbReference type="EMBL" id="NWF45023.1"/>
    </source>
</evidence>
<dbReference type="GO" id="GO:0016740">
    <property type="term" value="F:transferase activity"/>
    <property type="evidence" value="ECO:0007669"/>
    <property type="project" value="UniProtKB-KW"/>
</dbReference>
<organism evidence="2 3">
    <name type="scientific">Hydrogenophaga aromaticivorans</name>
    <dbReference type="NCBI Taxonomy" id="2610898"/>
    <lineage>
        <taxon>Bacteria</taxon>
        <taxon>Pseudomonadati</taxon>
        <taxon>Pseudomonadota</taxon>
        <taxon>Betaproteobacteria</taxon>
        <taxon>Burkholderiales</taxon>
        <taxon>Comamonadaceae</taxon>
        <taxon>Hydrogenophaga</taxon>
    </lineage>
</organism>
<keyword evidence="2" id="KW-0808">Transferase</keyword>
<dbReference type="AlphaFoldDB" id="A0A7Y8GVA8"/>
<dbReference type="InterPro" id="IPR044855">
    <property type="entry name" value="CoA-Trfase_III_dom3_sf"/>
</dbReference>
<sequence length="366" mass="39224">MSGPLQGLKVIEFGGIGPGPFCAMMLSDMGADVIRLDRKADKGKDRGEGAFLASGRRSVLHRGRRSVAVDLKSPADVQRVLELVDGADAIIEGFRPGVMERLGLGPDVLLARHPRLVYGRMTGWGQDGPLAQAAGHDINYIALSGALSMIGRSDGGPVAPPAMVGDLGGGGMILAFGIVCALLEARSSGHGQVVDAAITDGAALLTSIVCDLKALGMWKNERQANLLDGGSHFYDTYECADGKWISIASLEPQFYVLLLEKLGISDPEFQRQRDPAVWPTLKRQVTDIFRTQPSTHWCALLEGTDVCFAPVLTLEEAAHHPHNSARGTFFERDGVLQPSPAPRFSRTVTDRPGPAPFIGEHDDELL</sequence>
<dbReference type="InterPro" id="IPR003673">
    <property type="entry name" value="CoA-Trfase_fam_III"/>
</dbReference>
<evidence type="ECO:0000256" key="1">
    <source>
        <dbReference type="SAM" id="MobiDB-lite"/>
    </source>
</evidence>
<keyword evidence="3" id="KW-1185">Reference proteome</keyword>
<proteinExistence type="predicted"/>
<dbReference type="Pfam" id="PF02515">
    <property type="entry name" value="CoA_transf_3"/>
    <property type="match status" value="1"/>
</dbReference>
<dbReference type="InterPro" id="IPR050509">
    <property type="entry name" value="CoA-transferase_III"/>
</dbReference>
<evidence type="ECO:0000313" key="3">
    <source>
        <dbReference type="Proteomes" id="UP000545507"/>
    </source>
</evidence>
<protein>
    <submittedName>
        <fullName evidence="2">CoA transferase</fullName>
    </submittedName>
</protein>
<dbReference type="Gene3D" id="3.40.50.10540">
    <property type="entry name" value="Crotonobetainyl-coa:carnitine coa-transferase, domain 1"/>
    <property type="match status" value="1"/>
</dbReference>
<comment type="caution">
    <text evidence="2">The sequence shown here is derived from an EMBL/GenBank/DDBJ whole genome shotgun (WGS) entry which is preliminary data.</text>
</comment>
<gene>
    <name evidence="2" type="ORF">F3K02_07125</name>
</gene>
<dbReference type="InterPro" id="IPR023606">
    <property type="entry name" value="CoA-Trfase_III_dom_1_sf"/>
</dbReference>
<dbReference type="PANTHER" id="PTHR48228:SF5">
    <property type="entry name" value="ALPHA-METHYLACYL-COA RACEMASE"/>
    <property type="match status" value="1"/>
</dbReference>
<dbReference type="SUPFAM" id="SSF89796">
    <property type="entry name" value="CoA-transferase family III (CaiB/BaiF)"/>
    <property type="match status" value="1"/>
</dbReference>
<accession>A0A7Y8GVA8</accession>
<name>A0A7Y8GVA8_9BURK</name>
<feature type="region of interest" description="Disordered" evidence="1">
    <location>
        <begin position="323"/>
        <end position="366"/>
    </location>
</feature>
<dbReference type="EMBL" id="VYGV01000006">
    <property type="protein sequence ID" value="NWF45023.1"/>
    <property type="molecule type" value="Genomic_DNA"/>
</dbReference>
<dbReference type="Gene3D" id="3.30.1540.10">
    <property type="entry name" value="formyl-coa transferase, domain 3"/>
    <property type="match status" value="1"/>
</dbReference>
<reference evidence="2 3" key="1">
    <citation type="submission" date="2019-09" db="EMBL/GenBank/DDBJ databases">
        <title>Hydrogenophaga aromatica sp. nov., isolated from a para-xylene-degrading enrichment culture.</title>
        <authorList>
            <person name="Tancsics A."/>
            <person name="Banerjee S."/>
        </authorList>
    </citation>
    <scope>NUCLEOTIDE SEQUENCE [LARGE SCALE GENOMIC DNA]</scope>
    <source>
        <strain evidence="2 3">D2P1</strain>
    </source>
</reference>